<accession>A0A1F7KZB8</accession>
<comment type="caution">
    <text evidence="2">The sequence shown here is derived from an EMBL/GenBank/DDBJ whole genome shotgun (WGS) entry which is preliminary data.</text>
</comment>
<evidence type="ECO:0000313" key="2">
    <source>
        <dbReference type="EMBL" id="OGK73227.1"/>
    </source>
</evidence>
<feature type="transmembrane region" description="Helical" evidence="1">
    <location>
        <begin position="146"/>
        <end position="163"/>
    </location>
</feature>
<proteinExistence type="predicted"/>
<dbReference type="EMBL" id="MGBR01000001">
    <property type="protein sequence ID" value="OGK73227.1"/>
    <property type="molecule type" value="Genomic_DNA"/>
</dbReference>
<sequence length="565" mass="67648">MRHNIIHYINQVRQKIQRTLARLDKTTIIYIIIFLVFLTNTLYVMYPDEFVNMLAGKFINMGKIPYKDFFDHHLPFAWYLSAFLQWFSFGSYVLFRIWWAVFAFSCLLGVAFYIKKHSKEAYPYYLGYFFIYPFVTVYYWTHLFLADSLAFLFFSVLFWVLIIESYKKVSEYKTILFLSFVNFLFIFSSLTFIYIAVPFYLWMLYLVNRSRIDVKKSLKLVGLSVTPFVIYGIYLLLSGSWKEFYISNFLYNTKLYISIPNYTKGHFFNPLKFALTLIFNFYESYIPLLVRIKEFNLFFPVDLTIALGSFILLLFLFVENKILFFLFFTILSFSAPRSNLMRIGESDYQSGMFIALGFISTFIVFWRYKFIQFTQEYTHLFKKILTLLLVFYFSFGLLFLVKNTYDKFYKRYTQKMPGIYNVAYSASFIDDVLEKGDYFWIGPYEPNEEFFVKKASLPGKYPTLLPQFREDEYFKNGFLQQFEDHPPKIIIYKHEASIFMTPALEFGSFFIDWMKNKYTSIENIKGVEVVQSPSSFNMRTDVYILNSQKEQILNKLQEKGYISFR</sequence>
<reference evidence="2 3" key="1">
    <citation type="journal article" date="2016" name="Nat. Commun.">
        <title>Thousands of microbial genomes shed light on interconnected biogeochemical processes in an aquifer system.</title>
        <authorList>
            <person name="Anantharaman K."/>
            <person name="Brown C.T."/>
            <person name="Hug L.A."/>
            <person name="Sharon I."/>
            <person name="Castelle C.J."/>
            <person name="Probst A.J."/>
            <person name="Thomas B.C."/>
            <person name="Singh A."/>
            <person name="Wilkins M.J."/>
            <person name="Karaoz U."/>
            <person name="Brodie E.L."/>
            <person name="Williams K.H."/>
            <person name="Hubbard S.S."/>
            <person name="Banfield J.F."/>
        </authorList>
    </citation>
    <scope>NUCLEOTIDE SEQUENCE [LARGE SCALE GENOMIC DNA]</scope>
</reference>
<organism evidence="2 3">
    <name type="scientific">Candidatus Roizmanbacteria bacterium RIFOXYD1_FULL_38_12</name>
    <dbReference type="NCBI Taxonomy" id="1802093"/>
    <lineage>
        <taxon>Bacteria</taxon>
        <taxon>Candidatus Roizmaniibacteriota</taxon>
    </lineage>
</organism>
<feature type="transmembrane region" description="Helical" evidence="1">
    <location>
        <begin position="352"/>
        <end position="368"/>
    </location>
</feature>
<feature type="transmembrane region" description="Helical" evidence="1">
    <location>
        <begin position="175"/>
        <end position="197"/>
    </location>
</feature>
<evidence type="ECO:0008006" key="4">
    <source>
        <dbReference type="Google" id="ProtNLM"/>
    </source>
</evidence>
<feature type="transmembrane region" description="Helical" evidence="1">
    <location>
        <begin position="93"/>
        <end position="114"/>
    </location>
</feature>
<feature type="transmembrane region" description="Helical" evidence="1">
    <location>
        <begin position="380"/>
        <end position="401"/>
    </location>
</feature>
<feature type="transmembrane region" description="Helical" evidence="1">
    <location>
        <begin position="121"/>
        <end position="140"/>
    </location>
</feature>
<evidence type="ECO:0000256" key="1">
    <source>
        <dbReference type="SAM" id="Phobius"/>
    </source>
</evidence>
<evidence type="ECO:0000313" key="3">
    <source>
        <dbReference type="Proteomes" id="UP000177050"/>
    </source>
</evidence>
<feature type="transmembrane region" description="Helical" evidence="1">
    <location>
        <begin position="297"/>
        <end position="316"/>
    </location>
</feature>
<feature type="transmembrane region" description="Helical" evidence="1">
    <location>
        <begin position="27"/>
        <end position="46"/>
    </location>
</feature>
<dbReference type="Proteomes" id="UP000177050">
    <property type="component" value="Unassembled WGS sequence"/>
</dbReference>
<feature type="transmembrane region" description="Helical" evidence="1">
    <location>
        <begin position="217"/>
        <end position="237"/>
    </location>
</feature>
<gene>
    <name evidence="2" type="ORF">A3K52_00260</name>
</gene>
<feature type="transmembrane region" description="Helical" evidence="1">
    <location>
        <begin position="322"/>
        <end position="340"/>
    </location>
</feature>
<keyword evidence="1" id="KW-1133">Transmembrane helix</keyword>
<keyword evidence="1" id="KW-0812">Transmembrane</keyword>
<name>A0A1F7KZB8_9BACT</name>
<protein>
    <recommendedName>
        <fullName evidence="4">Glycosyltransferase RgtA/B/C/D-like domain-containing protein</fullName>
    </recommendedName>
</protein>
<dbReference type="AlphaFoldDB" id="A0A1F7KZB8"/>
<keyword evidence="1" id="KW-0472">Membrane</keyword>